<dbReference type="Proteomes" id="UP001066276">
    <property type="component" value="Chromosome 7"/>
</dbReference>
<dbReference type="InterPro" id="IPR050160">
    <property type="entry name" value="MHC/Immunoglobulin"/>
</dbReference>
<evidence type="ECO:0000259" key="3">
    <source>
        <dbReference type="PROSITE" id="PS50835"/>
    </source>
</evidence>
<evidence type="ECO:0000313" key="5">
    <source>
        <dbReference type="Proteomes" id="UP001066276"/>
    </source>
</evidence>
<feature type="domain" description="Ig-like" evidence="3">
    <location>
        <begin position="113"/>
        <end position="202"/>
    </location>
</feature>
<proteinExistence type="predicted"/>
<keyword evidence="2" id="KW-0472">Membrane</keyword>
<dbReference type="AlphaFoldDB" id="A0AAV7Q1Z2"/>
<dbReference type="InterPro" id="IPR013783">
    <property type="entry name" value="Ig-like_fold"/>
</dbReference>
<dbReference type="Gene3D" id="2.60.40.10">
    <property type="entry name" value="Immunoglobulins"/>
    <property type="match status" value="1"/>
</dbReference>
<reference evidence="4" key="1">
    <citation type="journal article" date="2022" name="bioRxiv">
        <title>Sequencing and chromosome-scale assembly of the giantPleurodeles waltlgenome.</title>
        <authorList>
            <person name="Brown T."/>
            <person name="Elewa A."/>
            <person name="Iarovenko S."/>
            <person name="Subramanian E."/>
            <person name="Araus A.J."/>
            <person name="Petzold A."/>
            <person name="Susuki M."/>
            <person name="Suzuki K.-i.T."/>
            <person name="Hayashi T."/>
            <person name="Toyoda A."/>
            <person name="Oliveira C."/>
            <person name="Osipova E."/>
            <person name="Leigh N.D."/>
            <person name="Simon A."/>
            <person name="Yun M.H."/>
        </authorList>
    </citation>
    <scope>NUCLEOTIDE SEQUENCE</scope>
    <source>
        <strain evidence="4">20211129_DDA</strain>
        <tissue evidence="4">Liver</tissue>
    </source>
</reference>
<organism evidence="4 5">
    <name type="scientific">Pleurodeles waltl</name>
    <name type="common">Iberian ribbed newt</name>
    <dbReference type="NCBI Taxonomy" id="8319"/>
    <lineage>
        <taxon>Eukaryota</taxon>
        <taxon>Metazoa</taxon>
        <taxon>Chordata</taxon>
        <taxon>Craniata</taxon>
        <taxon>Vertebrata</taxon>
        <taxon>Euteleostomi</taxon>
        <taxon>Amphibia</taxon>
        <taxon>Batrachia</taxon>
        <taxon>Caudata</taxon>
        <taxon>Salamandroidea</taxon>
        <taxon>Salamandridae</taxon>
        <taxon>Pleurodelinae</taxon>
        <taxon>Pleurodeles</taxon>
    </lineage>
</organism>
<dbReference type="SUPFAM" id="SSF48726">
    <property type="entry name" value="Immunoglobulin"/>
    <property type="match status" value="1"/>
</dbReference>
<sequence>MARTPRLPHQEDRRTTDWTPSGQRSHPGMQRGPPTKVCHYRYFDESIYTRRDACACPDNTTLAAGKTRLKQAWCYLSEEENWPDCSAFDLLKNLTFDDLITHLNKTDCLIPDPAVTNVTSIKNEDGTVTVVCFASGFFPDRINMTWERDGLNITDEAEDSGIVRNEDSTYRVNKSITIDSEDQNTYTCTITHEGSGLNRVITYIPESDTFIFLKLSVGLSTAAGCIIFLVFIIFCCKVC</sequence>
<evidence type="ECO:0000313" key="4">
    <source>
        <dbReference type="EMBL" id="KAJ1132035.1"/>
    </source>
</evidence>
<evidence type="ECO:0000256" key="1">
    <source>
        <dbReference type="SAM" id="MobiDB-lite"/>
    </source>
</evidence>
<protein>
    <recommendedName>
        <fullName evidence="3">Ig-like domain-containing protein</fullName>
    </recommendedName>
</protein>
<keyword evidence="2" id="KW-1133">Transmembrane helix</keyword>
<feature type="region of interest" description="Disordered" evidence="1">
    <location>
        <begin position="1"/>
        <end position="33"/>
    </location>
</feature>
<keyword evidence="2" id="KW-0812">Transmembrane</keyword>
<evidence type="ECO:0000256" key="2">
    <source>
        <dbReference type="SAM" id="Phobius"/>
    </source>
</evidence>
<dbReference type="InterPro" id="IPR003597">
    <property type="entry name" value="Ig_C1-set"/>
</dbReference>
<dbReference type="InterPro" id="IPR007110">
    <property type="entry name" value="Ig-like_dom"/>
</dbReference>
<dbReference type="PANTHER" id="PTHR19944">
    <property type="entry name" value="MHC CLASS II-RELATED"/>
    <property type="match status" value="1"/>
</dbReference>
<name>A0AAV7Q1Z2_PLEWA</name>
<dbReference type="PANTHER" id="PTHR19944:SF86">
    <property type="entry name" value="HLA CLASS II HISTOCOMPATIBILITY ANTIGEN, DR ALPHA CHAIN"/>
    <property type="match status" value="1"/>
</dbReference>
<gene>
    <name evidence="4" type="ORF">NDU88_010365</name>
</gene>
<comment type="caution">
    <text evidence="4">The sequence shown here is derived from an EMBL/GenBank/DDBJ whole genome shotgun (WGS) entry which is preliminary data.</text>
</comment>
<accession>A0AAV7Q1Z2</accession>
<dbReference type="InterPro" id="IPR036179">
    <property type="entry name" value="Ig-like_dom_sf"/>
</dbReference>
<feature type="transmembrane region" description="Helical" evidence="2">
    <location>
        <begin position="211"/>
        <end position="236"/>
    </location>
</feature>
<dbReference type="Pfam" id="PF07654">
    <property type="entry name" value="C1-set"/>
    <property type="match status" value="1"/>
</dbReference>
<dbReference type="SMART" id="SM00407">
    <property type="entry name" value="IGc1"/>
    <property type="match status" value="1"/>
</dbReference>
<keyword evidence="5" id="KW-1185">Reference proteome</keyword>
<dbReference type="EMBL" id="JANPWB010000011">
    <property type="protein sequence ID" value="KAJ1132035.1"/>
    <property type="molecule type" value="Genomic_DNA"/>
</dbReference>
<dbReference type="PROSITE" id="PS50835">
    <property type="entry name" value="IG_LIKE"/>
    <property type="match status" value="1"/>
</dbReference>